<evidence type="ECO:0000259" key="1">
    <source>
        <dbReference type="PROSITE" id="PS50304"/>
    </source>
</evidence>
<dbReference type="Pfam" id="PF00567">
    <property type="entry name" value="TUDOR"/>
    <property type="match status" value="1"/>
</dbReference>
<feature type="domain" description="Tudor" evidence="1">
    <location>
        <begin position="103"/>
        <end position="161"/>
    </location>
</feature>
<dbReference type="Proteomes" id="UP000095280">
    <property type="component" value="Unplaced"/>
</dbReference>
<keyword evidence="2" id="KW-1185">Reference proteome</keyword>
<sequence>AESGTTSWIPIDRSCHCRCSLRATAFNRPAANQRALPSRGTDILDLPCRSVSTAAAAWTPQADRPMSDWRRLVNQTYQRLVCGDLYHRLQTEGPRQPPLPEGRGYSVGACVAKFSEDGVWYRAEVLLFKEDTMLVYFVDYGNAEYNEPGQDLCSSTSLSGLSACRLQGLVRHPDTATWMTCQPAVSPAQVISLPRRYRSCLMMTMSSSRRSQSNSGFDVKRR</sequence>
<protein>
    <submittedName>
        <fullName evidence="3">Tudor domain-containing protein</fullName>
    </submittedName>
</protein>
<dbReference type="PROSITE" id="PS50304">
    <property type="entry name" value="TUDOR"/>
    <property type="match status" value="1"/>
</dbReference>
<dbReference type="WBParaSite" id="maker-unitig_23781-snap-gene-0.1-mRNA-1">
    <property type="protein sequence ID" value="maker-unitig_23781-snap-gene-0.1-mRNA-1"/>
    <property type="gene ID" value="maker-unitig_23781-snap-gene-0.1"/>
</dbReference>
<evidence type="ECO:0000313" key="2">
    <source>
        <dbReference type="Proteomes" id="UP000095280"/>
    </source>
</evidence>
<dbReference type="CDD" id="cd20379">
    <property type="entry name" value="Tudor_dTUD-like"/>
    <property type="match status" value="1"/>
</dbReference>
<reference evidence="3" key="1">
    <citation type="submission" date="2016-11" db="UniProtKB">
        <authorList>
            <consortium name="WormBaseParasite"/>
        </authorList>
    </citation>
    <scope>IDENTIFICATION</scope>
</reference>
<organism evidence="2 3">
    <name type="scientific">Macrostomum lignano</name>
    <dbReference type="NCBI Taxonomy" id="282301"/>
    <lineage>
        <taxon>Eukaryota</taxon>
        <taxon>Metazoa</taxon>
        <taxon>Spiralia</taxon>
        <taxon>Lophotrochozoa</taxon>
        <taxon>Platyhelminthes</taxon>
        <taxon>Rhabditophora</taxon>
        <taxon>Macrostomorpha</taxon>
        <taxon>Macrostomida</taxon>
        <taxon>Macrostomidae</taxon>
        <taxon>Macrostomum</taxon>
    </lineage>
</organism>
<name>A0A1I8F7S5_9PLAT</name>
<dbReference type="SUPFAM" id="SSF63748">
    <property type="entry name" value="Tudor/PWWP/MBT"/>
    <property type="match status" value="1"/>
</dbReference>
<proteinExistence type="predicted"/>
<dbReference type="AlphaFoldDB" id="A0A1I8F7S5"/>
<dbReference type="Gene3D" id="2.30.30.140">
    <property type="match status" value="1"/>
</dbReference>
<dbReference type="SMART" id="SM00333">
    <property type="entry name" value="TUDOR"/>
    <property type="match status" value="1"/>
</dbReference>
<dbReference type="InterPro" id="IPR002999">
    <property type="entry name" value="Tudor"/>
</dbReference>
<evidence type="ECO:0000313" key="3">
    <source>
        <dbReference type="WBParaSite" id="maker-unitig_23781-snap-gene-0.1-mRNA-1"/>
    </source>
</evidence>
<accession>A0A1I8F7S5</accession>